<reference evidence="1" key="1">
    <citation type="journal article" date="2021" name="Environ. Microbiol.">
        <title>Gene family expansions and transcriptome signatures uncover fungal adaptations to wood decay.</title>
        <authorList>
            <person name="Hage H."/>
            <person name="Miyauchi S."/>
            <person name="Viragh M."/>
            <person name="Drula E."/>
            <person name="Min B."/>
            <person name="Chaduli D."/>
            <person name="Navarro D."/>
            <person name="Favel A."/>
            <person name="Norest M."/>
            <person name="Lesage-Meessen L."/>
            <person name="Balint B."/>
            <person name="Merenyi Z."/>
            <person name="de Eugenio L."/>
            <person name="Morin E."/>
            <person name="Martinez A.T."/>
            <person name="Baldrian P."/>
            <person name="Stursova M."/>
            <person name="Martinez M.J."/>
            <person name="Novotny C."/>
            <person name="Magnuson J.K."/>
            <person name="Spatafora J.W."/>
            <person name="Maurice S."/>
            <person name="Pangilinan J."/>
            <person name="Andreopoulos W."/>
            <person name="LaButti K."/>
            <person name="Hundley H."/>
            <person name="Na H."/>
            <person name="Kuo A."/>
            <person name="Barry K."/>
            <person name="Lipzen A."/>
            <person name="Henrissat B."/>
            <person name="Riley R."/>
            <person name="Ahrendt S."/>
            <person name="Nagy L.G."/>
            <person name="Grigoriev I.V."/>
            <person name="Martin F."/>
            <person name="Rosso M.N."/>
        </authorList>
    </citation>
    <scope>NUCLEOTIDE SEQUENCE</scope>
    <source>
        <strain evidence="1">CBS 384.51</strain>
    </source>
</reference>
<organism evidence="1 2">
    <name type="scientific">Irpex rosettiformis</name>
    <dbReference type="NCBI Taxonomy" id="378272"/>
    <lineage>
        <taxon>Eukaryota</taxon>
        <taxon>Fungi</taxon>
        <taxon>Dikarya</taxon>
        <taxon>Basidiomycota</taxon>
        <taxon>Agaricomycotina</taxon>
        <taxon>Agaricomycetes</taxon>
        <taxon>Polyporales</taxon>
        <taxon>Irpicaceae</taxon>
        <taxon>Irpex</taxon>
    </lineage>
</organism>
<name>A0ACB8TNH8_9APHY</name>
<dbReference type="EMBL" id="MU274961">
    <property type="protein sequence ID" value="KAI0083543.1"/>
    <property type="molecule type" value="Genomic_DNA"/>
</dbReference>
<gene>
    <name evidence="1" type="ORF">BDY19DRAFT_900168</name>
</gene>
<keyword evidence="2" id="KW-1185">Reference proteome</keyword>
<protein>
    <submittedName>
        <fullName evidence="1">Uncharacterized protein</fullName>
    </submittedName>
</protein>
<comment type="caution">
    <text evidence="1">The sequence shown here is derived from an EMBL/GenBank/DDBJ whole genome shotgun (WGS) entry which is preliminary data.</text>
</comment>
<sequence length="288" mass="32660">LVVVDYFKCSADIFVYSTQADQVIAWLRSKTFVLSLLRQLQQRLNPGSTPLSIIRAVPTRWTSHFLAYRRLVKLRYTIMTAIQQDELLPVSQSQLITGNSVAQAKAKEMISYMKDDRFWNAITQITTHLQPFAYATNIAQSDVARLDTVLLAWALLYNHFDNLSESSDSVSDKQIAEAVCNSINRRWEASDQDVFIAAVILNPTHKTRPFAKSSWFGAGLVTVLISRLWQRIFGSPEPSGLQKETEEYLADEGVYFSMRMYWNKHMESAAVSNITSTYLIGSTVLIVS</sequence>
<dbReference type="Proteomes" id="UP001055072">
    <property type="component" value="Unassembled WGS sequence"/>
</dbReference>
<evidence type="ECO:0000313" key="2">
    <source>
        <dbReference type="Proteomes" id="UP001055072"/>
    </source>
</evidence>
<evidence type="ECO:0000313" key="1">
    <source>
        <dbReference type="EMBL" id="KAI0083543.1"/>
    </source>
</evidence>
<proteinExistence type="predicted"/>
<accession>A0ACB8TNH8</accession>
<feature type="non-terminal residue" evidence="1">
    <location>
        <position position="1"/>
    </location>
</feature>